<dbReference type="InterPro" id="IPR017896">
    <property type="entry name" value="4Fe4S_Fe-S-bd"/>
</dbReference>
<dbReference type="InterPro" id="IPR050572">
    <property type="entry name" value="Fe-S_Ferredoxin"/>
</dbReference>
<dbReference type="InterPro" id="IPR017900">
    <property type="entry name" value="4Fe4S_Fe_S_CS"/>
</dbReference>
<dbReference type="Proteomes" id="UP000198771">
    <property type="component" value="Unassembled WGS sequence"/>
</dbReference>
<dbReference type="STRING" id="617002.SAMN05660653_01164"/>
<keyword evidence="7" id="KW-1185">Reference proteome</keyword>
<evidence type="ECO:0000256" key="4">
    <source>
        <dbReference type="ARBA" id="ARBA00023014"/>
    </source>
</evidence>
<organism evidence="6 7">
    <name type="scientific">Desulfonatronum thiosulfatophilum</name>
    <dbReference type="NCBI Taxonomy" id="617002"/>
    <lineage>
        <taxon>Bacteria</taxon>
        <taxon>Pseudomonadati</taxon>
        <taxon>Thermodesulfobacteriota</taxon>
        <taxon>Desulfovibrionia</taxon>
        <taxon>Desulfovibrionales</taxon>
        <taxon>Desulfonatronaceae</taxon>
        <taxon>Desulfonatronum</taxon>
    </lineage>
</organism>
<gene>
    <name evidence="6" type="ORF">SAMN05660653_01164</name>
</gene>
<dbReference type="RefSeq" id="WP_092118529.1">
    <property type="nucleotide sequence ID" value="NZ_FMXO01000006.1"/>
</dbReference>
<sequence length="90" mass="9828">MKRYRHLQNVATLLYNEDKCVGCGLCATVCPHRIFVLCNGKAAVMDREACMECGACALNCPTEAITVTPGVGCASYIIQTWLPRKRSKGC</sequence>
<reference evidence="6 7" key="1">
    <citation type="submission" date="2016-10" db="EMBL/GenBank/DDBJ databases">
        <authorList>
            <person name="de Groot N.N."/>
        </authorList>
    </citation>
    <scope>NUCLEOTIDE SEQUENCE [LARGE SCALE GENOMIC DNA]</scope>
    <source>
        <strain evidence="6 7">ASO4-2</strain>
    </source>
</reference>
<dbReference type="OrthoDB" id="9794954at2"/>
<feature type="domain" description="4Fe-4S ferredoxin-type" evidence="5">
    <location>
        <begin position="11"/>
        <end position="40"/>
    </location>
</feature>
<dbReference type="PANTHER" id="PTHR43687">
    <property type="entry name" value="ADENYLYLSULFATE REDUCTASE, BETA SUBUNIT"/>
    <property type="match status" value="1"/>
</dbReference>
<dbReference type="PROSITE" id="PS51379">
    <property type="entry name" value="4FE4S_FER_2"/>
    <property type="match status" value="2"/>
</dbReference>
<keyword evidence="2" id="KW-0479">Metal-binding</keyword>
<dbReference type="PROSITE" id="PS00198">
    <property type="entry name" value="4FE4S_FER_1"/>
    <property type="match status" value="2"/>
</dbReference>
<dbReference type="GO" id="GO:0051539">
    <property type="term" value="F:4 iron, 4 sulfur cluster binding"/>
    <property type="evidence" value="ECO:0007669"/>
    <property type="project" value="UniProtKB-KW"/>
</dbReference>
<evidence type="ECO:0000313" key="6">
    <source>
        <dbReference type="EMBL" id="SDB24847.1"/>
    </source>
</evidence>
<dbReference type="NCBIfam" id="NF040864">
    <property type="entry name" value="HgcB_ferredoxin"/>
    <property type="match status" value="1"/>
</dbReference>
<dbReference type="GO" id="GO:0046872">
    <property type="term" value="F:metal ion binding"/>
    <property type="evidence" value="ECO:0007669"/>
    <property type="project" value="UniProtKB-KW"/>
</dbReference>
<feature type="domain" description="4Fe-4S ferredoxin-type" evidence="5">
    <location>
        <begin position="41"/>
        <end position="70"/>
    </location>
</feature>
<evidence type="ECO:0000313" key="7">
    <source>
        <dbReference type="Proteomes" id="UP000198771"/>
    </source>
</evidence>
<dbReference type="EMBL" id="FMXO01000006">
    <property type="protein sequence ID" value="SDB24847.1"/>
    <property type="molecule type" value="Genomic_DNA"/>
</dbReference>
<dbReference type="Pfam" id="PF00037">
    <property type="entry name" value="Fer4"/>
    <property type="match status" value="2"/>
</dbReference>
<keyword evidence="3" id="KW-0408">Iron</keyword>
<accession>A0A1G6BWE0</accession>
<name>A0A1G6BWE0_9BACT</name>
<evidence type="ECO:0000256" key="1">
    <source>
        <dbReference type="ARBA" id="ARBA00022485"/>
    </source>
</evidence>
<protein>
    <submittedName>
        <fullName evidence="6">4Fe-4S binding domain-containing protein</fullName>
    </submittedName>
</protein>
<dbReference type="SUPFAM" id="SSF54862">
    <property type="entry name" value="4Fe-4S ferredoxins"/>
    <property type="match status" value="1"/>
</dbReference>
<proteinExistence type="predicted"/>
<keyword evidence="1" id="KW-0004">4Fe-4S</keyword>
<dbReference type="PANTHER" id="PTHR43687:SF4">
    <property type="entry name" value="BLR5484 PROTEIN"/>
    <property type="match status" value="1"/>
</dbReference>
<keyword evidence="4" id="KW-0411">Iron-sulfur</keyword>
<dbReference type="Gene3D" id="3.30.70.20">
    <property type="match status" value="2"/>
</dbReference>
<evidence type="ECO:0000256" key="2">
    <source>
        <dbReference type="ARBA" id="ARBA00022723"/>
    </source>
</evidence>
<evidence type="ECO:0000259" key="5">
    <source>
        <dbReference type="PROSITE" id="PS51379"/>
    </source>
</evidence>
<evidence type="ECO:0000256" key="3">
    <source>
        <dbReference type="ARBA" id="ARBA00023004"/>
    </source>
</evidence>
<dbReference type="AlphaFoldDB" id="A0A1G6BWE0"/>